<dbReference type="InterPro" id="IPR032710">
    <property type="entry name" value="NTF2-like_dom_sf"/>
</dbReference>
<accession>A0A2K9PJH1</accession>
<dbReference type="AlphaFoldDB" id="A0A2K9PJH1"/>
<name>A0A2K9PJH1_9FLAO</name>
<evidence type="ECO:0008006" key="3">
    <source>
        <dbReference type="Google" id="ProtNLM"/>
    </source>
</evidence>
<dbReference type="Pfam" id="PF07366">
    <property type="entry name" value="SnoaL"/>
    <property type="match status" value="1"/>
</dbReference>
<dbReference type="SUPFAM" id="SSF54427">
    <property type="entry name" value="NTF2-like"/>
    <property type="match status" value="1"/>
</dbReference>
<dbReference type="GO" id="GO:0030638">
    <property type="term" value="P:polyketide metabolic process"/>
    <property type="evidence" value="ECO:0007669"/>
    <property type="project" value="InterPro"/>
</dbReference>
<dbReference type="Gene3D" id="3.10.450.50">
    <property type="match status" value="1"/>
</dbReference>
<dbReference type="PROSITE" id="PS51257">
    <property type="entry name" value="PROKAR_LIPOPROTEIN"/>
    <property type="match status" value="1"/>
</dbReference>
<reference evidence="1 2" key="1">
    <citation type="submission" date="2018-01" db="EMBL/GenBank/DDBJ databases">
        <title>Complete genome sequence of Flavivirga eckloniae ECD14 isolated from seaweed Ecklonia cava.</title>
        <authorList>
            <person name="Lee J.H."/>
            <person name="Baik K.S."/>
            <person name="Seong C.N."/>
        </authorList>
    </citation>
    <scope>NUCLEOTIDE SEQUENCE [LARGE SCALE GENOMIC DNA]</scope>
    <source>
        <strain evidence="1 2">ECD14</strain>
    </source>
</reference>
<dbReference type="Proteomes" id="UP000235826">
    <property type="component" value="Chromosome"/>
</dbReference>
<protein>
    <recommendedName>
        <fullName evidence="3">Nuclear transport factor 2 family protein</fullName>
    </recommendedName>
</protein>
<dbReference type="EMBL" id="CP025791">
    <property type="protein sequence ID" value="AUP77213.1"/>
    <property type="molecule type" value="Genomic_DNA"/>
</dbReference>
<evidence type="ECO:0000313" key="1">
    <source>
        <dbReference type="EMBL" id="AUP77213.1"/>
    </source>
</evidence>
<proteinExistence type="predicted"/>
<dbReference type="RefSeq" id="WP_102753873.1">
    <property type="nucleotide sequence ID" value="NZ_CP025791.1"/>
</dbReference>
<keyword evidence="2" id="KW-1185">Reference proteome</keyword>
<dbReference type="OrthoDB" id="824753at2"/>
<dbReference type="KEGG" id="fek:C1H87_00165"/>
<gene>
    <name evidence="1" type="ORF">C1H87_00165</name>
</gene>
<evidence type="ECO:0000313" key="2">
    <source>
        <dbReference type="Proteomes" id="UP000235826"/>
    </source>
</evidence>
<organism evidence="1 2">
    <name type="scientific">Flavivirga eckloniae</name>
    <dbReference type="NCBI Taxonomy" id="1803846"/>
    <lineage>
        <taxon>Bacteria</taxon>
        <taxon>Pseudomonadati</taxon>
        <taxon>Bacteroidota</taxon>
        <taxon>Flavobacteriia</taxon>
        <taxon>Flavobacteriales</taxon>
        <taxon>Flavobacteriaceae</taxon>
        <taxon>Flavivirga</taxon>
    </lineage>
</organism>
<sequence>MKKLLLLQLIALLFIACGKQPQQRYFAESAEIETLKSGIKAYETGDWDKWKSHFADTAKIFVNSTKPLTPEKRLEGLKAMTSAMSKYGFNHEKEYIEMVLDKEDETWVYYWATHKGTFASNNKELTIPVHLAVQFVNGKIAEEHIYFDGTEMNAEFAAIVAEKAKAEDTTEVSED</sequence>
<dbReference type="InterPro" id="IPR009959">
    <property type="entry name" value="Cyclase_SnoaL-like"/>
</dbReference>